<sequence length="50" mass="6112">MSYLFMLLDRLAPRFPNADLPLDSDYSYEARHADYQRRHRPGINHVWHRI</sequence>
<evidence type="ECO:0000313" key="1">
    <source>
        <dbReference type="EMBL" id="CAB3761265.1"/>
    </source>
</evidence>
<dbReference type="AlphaFoldDB" id="A0A6J5E885"/>
<evidence type="ECO:0000313" key="2">
    <source>
        <dbReference type="Proteomes" id="UP000494329"/>
    </source>
</evidence>
<dbReference type="EMBL" id="CADIKF010000028">
    <property type="protein sequence ID" value="CAB3761265.1"/>
    <property type="molecule type" value="Genomic_DNA"/>
</dbReference>
<dbReference type="RefSeq" id="WP_175112274.1">
    <property type="nucleotide sequence ID" value="NZ_CADIKF010000028.1"/>
</dbReference>
<proteinExistence type="predicted"/>
<accession>A0A6J5E885</accession>
<organism evidence="1 2">
    <name type="scientific">Paraburkholderia solisilvae</name>
    <dbReference type="NCBI Taxonomy" id="624376"/>
    <lineage>
        <taxon>Bacteria</taxon>
        <taxon>Pseudomonadati</taxon>
        <taxon>Pseudomonadota</taxon>
        <taxon>Betaproteobacteria</taxon>
        <taxon>Burkholderiales</taxon>
        <taxon>Burkholderiaceae</taxon>
        <taxon>Paraburkholderia</taxon>
    </lineage>
</organism>
<keyword evidence="2" id="KW-1185">Reference proteome</keyword>
<dbReference type="Proteomes" id="UP000494329">
    <property type="component" value="Unassembled WGS sequence"/>
</dbReference>
<gene>
    <name evidence="1" type="ORF">LMG29739_03583</name>
</gene>
<protein>
    <submittedName>
        <fullName evidence="1">Uncharacterized protein</fullName>
    </submittedName>
</protein>
<reference evidence="1 2" key="1">
    <citation type="submission" date="2020-04" db="EMBL/GenBank/DDBJ databases">
        <authorList>
            <person name="De Canck E."/>
        </authorList>
    </citation>
    <scope>NUCLEOTIDE SEQUENCE [LARGE SCALE GENOMIC DNA]</scope>
    <source>
        <strain evidence="1 2">LMG 29739</strain>
    </source>
</reference>
<name>A0A6J5E885_9BURK</name>